<dbReference type="AlphaFoldDB" id="A0A9X2G9P0"/>
<dbReference type="EMBL" id="JAMZEB010000002">
    <property type="protein sequence ID" value="MCP2354906.1"/>
    <property type="molecule type" value="Genomic_DNA"/>
</dbReference>
<keyword evidence="3" id="KW-1185">Reference proteome</keyword>
<organism evidence="2 3">
    <name type="scientific">Nonomuraea thailandensis</name>
    <dbReference type="NCBI Taxonomy" id="1188745"/>
    <lineage>
        <taxon>Bacteria</taxon>
        <taxon>Bacillati</taxon>
        <taxon>Actinomycetota</taxon>
        <taxon>Actinomycetes</taxon>
        <taxon>Streptosporangiales</taxon>
        <taxon>Streptosporangiaceae</taxon>
        <taxon>Nonomuraea</taxon>
    </lineage>
</organism>
<proteinExistence type="predicted"/>
<accession>A0A9X2G9P0</accession>
<gene>
    <name evidence="2" type="ORF">HD597_001926</name>
</gene>
<reference evidence="2" key="1">
    <citation type="submission" date="2022-06" db="EMBL/GenBank/DDBJ databases">
        <title>Sequencing the genomes of 1000 actinobacteria strains.</title>
        <authorList>
            <person name="Klenk H.-P."/>
        </authorList>
    </citation>
    <scope>NUCLEOTIDE SEQUENCE</scope>
    <source>
        <strain evidence="2">DSM 46694</strain>
    </source>
</reference>
<comment type="caution">
    <text evidence="2">The sequence shown here is derived from an EMBL/GenBank/DDBJ whole genome shotgun (WGS) entry which is preliminary data.</text>
</comment>
<evidence type="ECO:0000256" key="1">
    <source>
        <dbReference type="SAM" id="Phobius"/>
    </source>
</evidence>
<protein>
    <submittedName>
        <fullName evidence="2">Uncharacterized protein</fullName>
    </submittedName>
</protein>
<keyword evidence="1" id="KW-1133">Transmembrane helix</keyword>
<sequence>MGLEIRLKVLELSVYGLLIGAITRLCWLPAMNPLPSR</sequence>
<evidence type="ECO:0000313" key="2">
    <source>
        <dbReference type="EMBL" id="MCP2354906.1"/>
    </source>
</evidence>
<feature type="transmembrane region" description="Helical" evidence="1">
    <location>
        <begin position="12"/>
        <end position="30"/>
    </location>
</feature>
<dbReference type="Proteomes" id="UP001139648">
    <property type="component" value="Unassembled WGS sequence"/>
</dbReference>
<keyword evidence="1" id="KW-0812">Transmembrane</keyword>
<name>A0A9X2G9P0_9ACTN</name>
<keyword evidence="1" id="KW-0472">Membrane</keyword>
<evidence type="ECO:0000313" key="3">
    <source>
        <dbReference type="Proteomes" id="UP001139648"/>
    </source>
</evidence>